<dbReference type="RefSeq" id="XP_010260398.1">
    <property type="nucleotide sequence ID" value="XM_010262096.2"/>
</dbReference>
<dbReference type="OrthoDB" id="1899337at2759"/>
<feature type="compositionally biased region" description="Basic and acidic residues" evidence="1">
    <location>
        <begin position="237"/>
        <end position="247"/>
    </location>
</feature>
<dbReference type="PANTHER" id="PTHR36720">
    <property type="entry name" value="TAF RNA POLYMERASE I SUBUNIT A"/>
    <property type="match status" value="1"/>
</dbReference>
<dbReference type="AlphaFoldDB" id="A0A1U8ADV4"/>
<dbReference type="STRING" id="4432.A0A1U8ADV4"/>
<sequence>MSDNCVMEFGEDARKDNHGKRKVGERIENGCYHEPATAAKRIHLSFMKPSYPQPLYNVRMEHRIRLSHFLLKLLRQHQWKEASGILSVLMKGTLNERSPMKNRMKYTVAMELLNQMSGYHIKLSKIKHIYDIWIRKNGSMKNLPAKDRCVNQLEFVLLCLTKRNTEEAHQAMMCLMQENEYGSDPILNLMIGLIFYELWYSSIPEDMKLKTSDIPEPPTPAEMSVGRSISLLENTDGHKGIDNHEMDSPFQRNSETSIRNDKEVPVNGNGYRQKEKLYQNIQPWGFYMQESAEASGNEPPFIDHGDNLIYASIFSVQGLDACILPLRLPTWKNNLDESIHLYMGMLNDNYNNAMEHLKHALCSTPPVMAALLPLIQLLLLGNRIGEALGELEKLCHNSNLTLPLRLKASLLECFDSKNSSVLSTCYEEILKKDPTCSQSLTRLITMHRNGDYGLETLLEMIASHIDATFPGCDVWGELASCFLNLSQYEEDRLSICGENGGDKQGYSASVTVIPRAFLEGKSRTSWNLRCKWWSTRHFSKSTLISKMQSDELQLIMFKAACASHLYGPKFEYVVSVYTCLDKEENKGRVLFLQKHMMNSFNLHENLKRAN</sequence>
<dbReference type="InterPro" id="IPR039495">
    <property type="entry name" value="TAF1A"/>
</dbReference>
<dbReference type="FunCoup" id="A0A1U8ADV4">
    <property type="interactions" value="1533"/>
</dbReference>
<dbReference type="Proteomes" id="UP000189703">
    <property type="component" value="Unplaced"/>
</dbReference>
<feature type="region of interest" description="Disordered" evidence="1">
    <location>
        <begin position="237"/>
        <end position="266"/>
    </location>
</feature>
<dbReference type="eggNOG" id="ENOG502QQ18">
    <property type="taxonomic scope" value="Eukaryota"/>
</dbReference>
<dbReference type="GeneID" id="104599522"/>
<gene>
    <name evidence="3" type="primary">LOC104599522</name>
</gene>
<dbReference type="PANTHER" id="PTHR36720:SF1">
    <property type="entry name" value="TAF RNA POLYMERASE I SUBUNIT A"/>
    <property type="match status" value="1"/>
</dbReference>
<dbReference type="Pfam" id="PF14929">
    <property type="entry name" value="TAF1_subA"/>
    <property type="match status" value="1"/>
</dbReference>
<dbReference type="KEGG" id="nnu:104599522"/>
<organism evidence="2 3">
    <name type="scientific">Nelumbo nucifera</name>
    <name type="common">Sacred lotus</name>
    <dbReference type="NCBI Taxonomy" id="4432"/>
    <lineage>
        <taxon>Eukaryota</taxon>
        <taxon>Viridiplantae</taxon>
        <taxon>Streptophyta</taxon>
        <taxon>Embryophyta</taxon>
        <taxon>Tracheophyta</taxon>
        <taxon>Spermatophyta</taxon>
        <taxon>Magnoliopsida</taxon>
        <taxon>Proteales</taxon>
        <taxon>Nelumbonaceae</taxon>
        <taxon>Nelumbo</taxon>
    </lineage>
</organism>
<keyword evidence="2" id="KW-1185">Reference proteome</keyword>
<evidence type="ECO:0000256" key="1">
    <source>
        <dbReference type="SAM" id="MobiDB-lite"/>
    </source>
</evidence>
<proteinExistence type="predicted"/>
<reference evidence="3" key="1">
    <citation type="submission" date="2025-08" db="UniProtKB">
        <authorList>
            <consortium name="RefSeq"/>
        </authorList>
    </citation>
    <scope>IDENTIFICATION</scope>
</reference>
<evidence type="ECO:0000313" key="2">
    <source>
        <dbReference type="Proteomes" id="UP000189703"/>
    </source>
</evidence>
<dbReference type="OMA" id="KAACACH"/>
<dbReference type="GO" id="GO:0000120">
    <property type="term" value="C:RNA polymerase I transcription regulator complex"/>
    <property type="evidence" value="ECO:0007669"/>
    <property type="project" value="InterPro"/>
</dbReference>
<evidence type="ECO:0000313" key="3">
    <source>
        <dbReference type="RefSeq" id="XP_010260398.1"/>
    </source>
</evidence>
<dbReference type="GO" id="GO:0006360">
    <property type="term" value="P:transcription by RNA polymerase I"/>
    <property type="evidence" value="ECO:0007669"/>
    <property type="project" value="InterPro"/>
</dbReference>
<name>A0A1U8ADV4_NELNU</name>
<accession>A0A1U8ADV4</accession>
<protein>
    <submittedName>
        <fullName evidence="3">Uncharacterized protein LOC104599522</fullName>
    </submittedName>
</protein>